<dbReference type="InterPro" id="IPR026444">
    <property type="entry name" value="Secre_tail"/>
</dbReference>
<dbReference type="OrthoDB" id="1446649at2"/>
<keyword evidence="1 2" id="KW-0732">Signal</keyword>
<dbReference type="Proteomes" id="UP000184543">
    <property type="component" value="Unassembled WGS sequence"/>
</dbReference>
<evidence type="ECO:0000256" key="1">
    <source>
        <dbReference type="ARBA" id="ARBA00022729"/>
    </source>
</evidence>
<feature type="domain" description="Secretion system C-terminal sorting" evidence="3">
    <location>
        <begin position="84"/>
        <end position="148"/>
    </location>
</feature>
<accession>A0A1M6C2Q4</accession>
<organism evidence="4 5">
    <name type="scientific">Pseudozobellia thermophila</name>
    <dbReference type="NCBI Taxonomy" id="192903"/>
    <lineage>
        <taxon>Bacteria</taxon>
        <taxon>Pseudomonadati</taxon>
        <taxon>Bacteroidota</taxon>
        <taxon>Flavobacteriia</taxon>
        <taxon>Flavobacteriales</taxon>
        <taxon>Flavobacteriaceae</taxon>
        <taxon>Pseudozobellia</taxon>
    </lineage>
</organism>
<evidence type="ECO:0000256" key="2">
    <source>
        <dbReference type="SAM" id="SignalP"/>
    </source>
</evidence>
<reference evidence="5" key="1">
    <citation type="submission" date="2016-11" db="EMBL/GenBank/DDBJ databases">
        <authorList>
            <person name="Varghese N."/>
            <person name="Submissions S."/>
        </authorList>
    </citation>
    <scope>NUCLEOTIDE SEQUENCE [LARGE SCALE GENOMIC DNA]</scope>
    <source>
        <strain evidence="5">DSM 19858</strain>
    </source>
</reference>
<dbReference type="Pfam" id="PF18962">
    <property type="entry name" value="Por_Secre_tail"/>
    <property type="match status" value="1"/>
</dbReference>
<proteinExistence type="predicted"/>
<dbReference type="NCBIfam" id="TIGR04183">
    <property type="entry name" value="Por_Secre_tail"/>
    <property type="match status" value="1"/>
</dbReference>
<dbReference type="EMBL" id="FQYU01000001">
    <property type="protein sequence ID" value="SHI55233.1"/>
    <property type="molecule type" value="Genomic_DNA"/>
</dbReference>
<evidence type="ECO:0000259" key="3">
    <source>
        <dbReference type="Pfam" id="PF18962"/>
    </source>
</evidence>
<evidence type="ECO:0000313" key="4">
    <source>
        <dbReference type="EMBL" id="SHI55233.1"/>
    </source>
</evidence>
<sequence>MKRILCYSLFVISYFAVAQSIDRTVIASAGGFLAGPDAGIGFTIGESAVGYRANDLAVDQGFWAGGQIVVVPMFPEEEEVDIVVYPNPVAERLTVFPGDHKVLAMQLFSVDAKRVLMKTTDGSQVRHVIDMGYMAKGVYILQLVLKGKGELKEYKIIKN</sequence>
<evidence type="ECO:0000313" key="5">
    <source>
        <dbReference type="Proteomes" id="UP000184543"/>
    </source>
</evidence>
<keyword evidence="5" id="KW-1185">Reference proteome</keyword>
<dbReference type="STRING" id="192903.SAMN04488513_101618"/>
<protein>
    <submittedName>
        <fullName evidence="4">Por secretion system C-terminal sorting domain-containing protein</fullName>
    </submittedName>
</protein>
<feature type="chain" id="PRO_5013246131" evidence="2">
    <location>
        <begin position="19"/>
        <end position="159"/>
    </location>
</feature>
<dbReference type="RefSeq" id="WP_072988322.1">
    <property type="nucleotide sequence ID" value="NZ_FQYU01000001.1"/>
</dbReference>
<feature type="signal peptide" evidence="2">
    <location>
        <begin position="1"/>
        <end position="18"/>
    </location>
</feature>
<name>A0A1M6C2Q4_9FLAO</name>
<gene>
    <name evidence="4" type="ORF">SAMN04488513_101618</name>
</gene>
<dbReference type="AlphaFoldDB" id="A0A1M6C2Q4"/>